<evidence type="ECO:0000259" key="3">
    <source>
        <dbReference type="PROSITE" id="PS50112"/>
    </source>
</evidence>
<feature type="region of interest" description="Disordered" evidence="1">
    <location>
        <begin position="529"/>
        <end position="553"/>
    </location>
</feature>
<proteinExistence type="predicted"/>
<dbReference type="InterPro" id="IPR000014">
    <property type="entry name" value="PAS"/>
</dbReference>
<reference evidence="4 5" key="1">
    <citation type="submission" date="2019-08" db="EMBL/GenBank/DDBJ databases">
        <authorList>
            <person name="Khan S.A."/>
            <person name="Jeon C.O."/>
            <person name="Jeong S.E."/>
        </authorList>
    </citation>
    <scope>NUCLEOTIDE SEQUENCE [LARGE SCALE GENOMIC DNA]</scope>
    <source>
        <strain evidence="5">IMCC1728</strain>
    </source>
</reference>
<dbReference type="PROSITE" id="PS50112">
    <property type="entry name" value="PAS"/>
    <property type="match status" value="1"/>
</dbReference>
<dbReference type="EMBL" id="VOPW01000001">
    <property type="protein sequence ID" value="TXC66624.1"/>
    <property type="molecule type" value="Genomic_DNA"/>
</dbReference>
<dbReference type="CDD" id="cd00130">
    <property type="entry name" value="PAS"/>
    <property type="match status" value="1"/>
</dbReference>
<dbReference type="InterPro" id="IPR013767">
    <property type="entry name" value="PAS_fold"/>
</dbReference>
<feature type="transmembrane region" description="Helical" evidence="2">
    <location>
        <begin position="346"/>
        <end position="365"/>
    </location>
</feature>
<comment type="caution">
    <text evidence="4">The sequence shown here is derived from an EMBL/GenBank/DDBJ whole genome shotgun (WGS) entry which is preliminary data.</text>
</comment>
<sequence>MTLPRPVPEAALLRLRRSYALLMLLLGVPVLAAVVYVLMLQFEIVSIGTQRQIAMSTDRRVTRLDAVLAPLRDNLLRLRDAVAEPTLTPEVAADRESFAPTADGSAWTLDALPAVLRDSAPQVLLAGPQRSDAARRDAAIGRAAVFAQQARLLGAGRGGLRRVIYVDAAGTQAWVHPWTGSEQLLAELQAASVAEAVQKLAQRHARGGRVYRDAVARQRRDDGVIAATVPLDLQERPGVIAVELPAAALDAARIEAGIGRFWVIDADGAVVWDYKARSEPAGSALDGELPALSADTLAEAASAPLAVRSGPLLLSARPSAVAPWRAVYASDNAHVRQLVMADVGPYAVGGAALLLLFLGTATVLWRRYALPSLRLVDYLHRKALDPQAEEPSLPSAWAPWAQLTRDTFDAARSAREGEQRAEALKSAIVDNALAAIMSTDAHGRIVEFNPAAESMFGRRRAEVLGQSVMETIVPPRHRAGHEAAIRALREGGALDTLGRRTEMMAMHASGREFPVEVVIWRTALGGQRISPPRSPISRSGARRPSRSSASARRCARARSFRRWAACSPAWHTS</sequence>
<feature type="domain" description="PAS" evidence="3">
    <location>
        <begin position="421"/>
        <end position="492"/>
    </location>
</feature>
<dbReference type="AlphaFoldDB" id="A0A5C6U114"/>
<keyword evidence="5" id="KW-1185">Reference proteome</keyword>
<keyword evidence="2" id="KW-0812">Transmembrane</keyword>
<organism evidence="4 5">
    <name type="scientific">Piscinibacter aquaticus</name>
    <dbReference type="NCBI Taxonomy" id="392597"/>
    <lineage>
        <taxon>Bacteria</taxon>
        <taxon>Pseudomonadati</taxon>
        <taxon>Pseudomonadota</taxon>
        <taxon>Betaproteobacteria</taxon>
        <taxon>Burkholderiales</taxon>
        <taxon>Sphaerotilaceae</taxon>
        <taxon>Piscinibacter</taxon>
    </lineage>
</organism>
<feature type="transmembrane region" description="Helical" evidence="2">
    <location>
        <begin position="21"/>
        <end position="42"/>
    </location>
</feature>
<dbReference type="SUPFAM" id="SSF55785">
    <property type="entry name" value="PYP-like sensor domain (PAS domain)"/>
    <property type="match status" value="1"/>
</dbReference>
<feature type="compositionally biased region" description="Low complexity" evidence="1">
    <location>
        <begin position="529"/>
        <end position="539"/>
    </location>
</feature>
<dbReference type="Pfam" id="PF00989">
    <property type="entry name" value="PAS"/>
    <property type="match status" value="1"/>
</dbReference>
<evidence type="ECO:0000256" key="2">
    <source>
        <dbReference type="SAM" id="Phobius"/>
    </source>
</evidence>
<evidence type="ECO:0000313" key="4">
    <source>
        <dbReference type="EMBL" id="TXC66624.1"/>
    </source>
</evidence>
<dbReference type="InterPro" id="IPR035965">
    <property type="entry name" value="PAS-like_dom_sf"/>
</dbReference>
<dbReference type="NCBIfam" id="TIGR00229">
    <property type="entry name" value="sensory_box"/>
    <property type="match status" value="1"/>
</dbReference>
<dbReference type="Gene3D" id="3.30.450.20">
    <property type="entry name" value="PAS domain"/>
    <property type="match status" value="1"/>
</dbReference>
<accession>A0A5C6U114</accession>
<gene>
    <name evidence="4" type="ORF">FSC37_14730</name>
</gene>
<dbReference type="GO" id="GO:0006355">
    <property type="term" value="P:regulation of DNA-templated transcription"/>
    <property type="evidence" value="ECO:0007669"/>
    <property type="project" value="InterPro"/>
</dbReference>
<keyword evidence="2" id="KW-0472">Membrane</keyword>
<evidence type="ECO:0000313" key="5">
    <source>
        <dbReference type="Proteomes" id="UP000321832"/>
    </source>
</evidence>
<name>A0A5C6U114_9BURK</name>
<keyword evidence="2" id="KW-1133">Transmembrane helix</keyword>
<evidence type="ECO:0000256" key="1">
    <source>
        <dbReference type="SAM" id="MobiDB-lite"/>
    </source>
</evidence>
<protein>
    <submittedName>
        <fullName evidence="4">PAS domain S-box protein</fullName>
    </submittedName>
</protein>
<dbReference type="Proteomes" id="UP000321832">
    <property type="component" value="Unassembled WGS sequence"/>
</dbReference>
<dbReference type="SMART" id="SM00091">
    <property type="entry name" value="PAS"/>
    <property type="match status" value="1"/>
</dbReference>